<feature type="domain" description="HTH myb-type" evidence="8">
    <location>
        <begin position="159"/>
        <end position="206"/>
    </location>
</feature>
<evidence type="ECO:0000256" key="2">
    <source>
        <dbReference type="ARBA" id="ARBA00023125"/>
    </source>
</evidence>
<dbReference type="InterPro" id="IPR001005">
    <property type="entry name" value="SANT/Myb"/>
</dbReference>
<feature type="compositionally biased region" description="Basic and acidic residues" evidence="5">
    <location>
        <begin position="242"/>
        <end position="254"/>
    </location>
</feature>
<dbReference type="PANTHER" id="PTHR46621">
    <property type="entry name" value="SNRNA-ACTIVATING PROTEIN COMPLEX SUBUNIT 4"/>
    <property type="match status" value="1"/>
</dbReference>
<dbReference type="eggNOG" id="KOG0048">
    <property type="taxonomic scope" value="Eukaryota"/>
</dbReference>
<proteinExistence type="predicted"/>
<feature type="region of interest" description="Disordered" evidence="5">
    <location>
        <begin position="242"/>
        <end position="291"/>
    </location>
</feature>
<dbReference type="GO" id="GO:0019185">
    <property type="term" value="C:snRNA-activating protein complex"/>
    <property type="evidence" value="ECO:0007669"/>
    <property type="project" value="TreeGrafter"/>
</dbReference>
<dbReference type="RefSeq" id="XP_002420090.1">
    <property type="nucleotide sequence ID" value="XM_002420045.1"/>
</dbReference>
<keyword evidence="3" id="KW-0804">Transcription</keyword>
<dbReference type="KEGG" id="cdu:CD36_44380"/>
<keyword evidence="4" id="KW-0539">Nucleus</keyword>
<dbReference type="AlphaFoldDB" id="B9WGD6"/>
<dbReference type="HOGENOM" id="CLU_021117_1_0_1"/>
<feature type="domain" description="HTH myb-type" evidence="8">
    <location>
        <begin position="99"/>
        <end position="153"/>
    </location>
</feature>
<feature type="compositionally biased region" description="Polar residues" evidence="5">
    <location>
        <begin position="449"/>
        <end position="461"/>
    </location>
</feature>
<dbReference type="GO" id="GO:0000978">
    <property type="term" value="F:RNA polymerase II cis-regulatory region sequence-specific DNA binding"/>
    <property type="evidence" value="ECO:0007669"/>
    <property type="project" value="TreeGrafter"/>
</dbReference>
<accession>B9WGD6</accession>
<dbReference type="Pfam" id="PF00249">
    <property type="entry name" value="Myb_DNA-binding"/>
    <property type="match status" value="1"/>
</dbReference>
<dbReference type="PROSITE" id="PS51293">
    <property type="entry name" value="SANT"/>
    <property type="match status" value="1"/>
</dbReference>
<feature type="compositionally biased region" description="Polar residues" evidence="5">
    <location>
        <begin position="562"/>
        <end position="611"/>
    </location>
</feature>
<evidence type="ECO:0000256" key="1">
    <source>
        <dbReference type="ARBA" id="ARBA00023015"/>
    </source>
</evidence>
<feature type="region of interest" description="Disordered" evidence="5">
    <location>
        <begin position="694"/>
        <end position="717"/>
    </location>
</feature>
<feature type="domain" description="Myb-like" evidence="6">
    <location>
        <begin position="99"/>
        <end position="149"/>
    </location>
</feature>
<dbReference type="InterPro" id="IPR051575">
    <property type="entry name" value="Myb-like_DNA-bd"/>
</dbReference>
<feature type="compositionally biased region" description="Polar residues" evidence="5">
    <location>
        <begin position="413"/>
        <end position="425"/>
    </location>
</feature>
<feature type="region of interest" description="Disordered" evidence="5">
    <location>
        <begin position="399"/>
        <end position="469"/>
    </location>
</feature>
<feature type="domain" description="Myb-like" evidence="6">
    <location>
        <begin position="42"/>
        <end position="98"/>
    </location>
</feature>
<feature type="compositionally biased region" description="Polar residues" evidence="5">
    <location>
        <begin position="633"/>
        <end position="647"/>
    </location>
</feature>
<dbReference type="SUPFAM" id="SSF46689">
    <property type="entry name" value="Homeodomain-like"/>
    <property type="match status" value="2"/>
</dbReference>
<protein>
    <submittedName>
        <fullName evidence="10">Myb-like DNA-binding protein, putative</fullName>
    </submittedName>
</protein>
<dbReference type="CDD" id="cd00167">
    <property type="entry name" value="SANT"/>
    <property type="match status" value="3"/>
</dbReference>
<dbReference type="SMART" id="SM00717">
    <property type="entry name" value="SANT"/>
    <property type="match status" value="3"/>
</dbReference>
<evidence type="ECO:0000259" key="6">
    <source>
        <dbReference type="PROSITE" id="PS50090"/>
    </source>
</evidence>
<feature type="domain" description="Myb-like" evidence="6">
    <location>
        <begin position="152"/>
        <end position="202"/>
    </location>
</feature>
<evidence type="ECO:0000256" key="5">
    <source>
        <dbReference type="SAM" id="MobiDB-lite"/>
    </source>
</evidence>
<dbReference type="Gene3D" id="1.10.10.60">
    <property type="entry name" value="Homeodomain-like"/>
    <property type="match status" value="3"/>
</dbReference>
<feature type="compositionally biased region" description="Basic residues" evidence="5">
    <location>
        <begin position="426"/>
        <end position="439"/>
    </location>
</feature>
<dbReference type="GeneID" id="8047924"/>
<evidence type="ECO:0000256" key="3">
    <source>
        <dbReference type="ARBA" id="ARBA00023163"/>
    </source>
</evidence>
<name>B9WGD6_CANDC</name>
<dbReference type="PROSITE" id="PS50090">
    <property type="entry name" value="MYB_LIKE"/>
    <property type="match status" value="3"/>
</dbReference>
<dbReference type="CGD" id="CAL0000167484">
    <property type="gene designation" value="Cd36_44380"/>
</dbReference>
<evidence type="ECO:0000259" key="7">
    <source>
        <dbReference type="PROSITE" id="PS51293"/>
    </source>
</evidence>
<feature type="compositionally biased region" description="Low complexity" evidence="5">
    <location>
        <begin position="699"/>
        <end position="715"/>
    </location>
</feature>
<dbReference type="Proteomes" id="UP000002605">
    <property type="component" value="Chromosome 4"/>
</dbReference>
<sequence length="735" mass="84471">MSSSPKEASDTSNSSVRKRVVHIDPLEITQSLGFQTFRKGARKPWTKEEDSRLSSLVETEYPKPIDVEKVNWDYIAETLFPDGFRKGKECRKRWCNSLNPSLRRGKWSKEEDEKLVRAFEKYGASWLKVSQEIEGRTDDQCAKRYMEVLDPNTKNRLKPWSMEEDLRLIQQIKIHGTKWRTISNGFEGRPSLTCRNRWRKLVTDVVRGKADPLIKSQVENVTQKSIDDESNKDNILEVLSKKQQELTESNKENGPKSGKRFKRVKRDPDLPLNSPRSASASTPTSEQSRVEVEWRYALTPDSSKQTRNAEDGYFSRSNVFGEENGGVIKNQQMVQQLVSYAKKRHLNITVHQHIHHHYGSSAQQDTNNRTQPNRFNIEPEDQQARFQHFNYLPPLVEVPKLNSSQSSPNNSSYEGASGTTPTTTQFHHHHHHHHHHHNNHEKDQRIKPTRNNESAVRSTTPAELDGTRESDLIKLLNNTDELNKRETTPISNPLTPLAQAVEYVEAEENQKVKRRKLGASIESSTDMVNRAQHPNNDKNHDIPSEDEELDFWETMRNLTELPNSTLNNATGKPTVSNNKNNISHDTAYHNNATSSTNSKILTSTQFSQKPVSQHHPLHYYNSNTRENTPKPVLSQSQVRKQTENGQHNNDEEQEEGLDEEDKLLAREVSEVGVDQETLNSYGLFYNVYTREGSTFPEVQPQQSSQQQQQQQQQQQKYSVYDQWGGGFGIIPFNPS</sequence>
<feature type="region of interest" description="Disordered" evidence="5">
    <location>
        <begin position="562"/>
        <end position="658"/>
    </location>
</feature>
<evidence type="ECO:0000313" key="9">
    <source>
        <dbReference type="CGD" id="CAL0000167484"/>
    </source>
</evidence>
<feature type="domain" description="SANT" evidence="7">
    <location>
        <begin position="102"/>
        <end position="147"/>
    </location>
</feature>
<dbReference type="OrthoDB" id="2143914at2759"/>
<dbReference type="InterPro" id="IPR017930">
    <property type="entry name" value="Myb_dom"/>
</dbReference>
<dbReference type="InterPro" id="IPR017884">
    <property type="entry name" value="SANT_dom"/>
</dbReference>
<dbReference type="EMBL" id="FM992691">
    <property type="protein sequence ID" value="CAX42310.1"/>
    <property type="molecule type" value="Genomic_DNA"/>
</dbReference>
<dbReference type="PROSITE" id="PS51294">
    <property type="entry name" value="HTH_MYB"/>
    <property type="match status" value="2"/>
</dbReference>
<keyword evidence="2" id="KW-0238">DNA-binding</keyword>
<organism evidence="10 11">
    <name type="scientific">Candida dubliniensis (strain CD36 / ATCC MYA-646 / CBS 7987 / NCPF 3949 / NRRL Y-17841)</name>
    <name type="common">Yeast</name>
    <dbReference type="NCBI Taxonomy" id="573826"/>
    <lineage>
        <taxon>Eukaryota</taxon>
        <taxon>Fungi</taxon>
        <taxon>Dikarya</taxon>
        <taxon>Ascomycota</taxon>
        <taxon>Saccharomycotina</taxon>
        <taxon>Pichiomycetes</taxon>
        <taxon>Debaryomycetaceae</taxon>
        <taxon>Candida/Lodderomyces clade</taxon>
        <taxon>Candida</taxon>
    </lineage>
</organism>
<feature type="compositionally biased region" description="Low complexity" evidence="5">
    <location>
        <begin position="402"/>
        <end position="412"/>
    </location>
</feature>
<dbReference type="GO" id="GO:0001006">
    <property type="term" value="F:RNA polymerase III type 3 promoter sequence-specific DNA binding"/>
    <property type="evidence" value="ECO:0007669"/>
    <property type="project" value="TreeGrafter"/>
</dbReference>
<evidence type="ECO:0000256" key="4">
    <source>
        <dbReference type="ARBA" id="ARBA00023242"/>
    </source>
</evidence>
<dbReference type="InterPro" id="IPR009057">
    <property type="entry name" value="Homeodomain-like_sf"/>
</dbReference>
<keyword evidence="1" id="KW-0805">Transcription regulation</keyword>
<dbReference type="PANTHER" id="PTHR46621:SF1">
    <property type="entry name" value="SNRNA-ACTIVATING PROTEIN COMPLEX SUBUNIT 4"/>
    <property type="match status" value="1"/>
</dbReference>
<dbReference type="Pfam" id="PF13921">
    <property type="entry name" value="Myb_DNA-bind_6"/>
    <property type="match status" value="1"/>
</dbReference>
<feature type="compositionally biased region" description="Polar residues" evidence="5">
    <location>
        <begin position="360"/>
        <end position="374"/>
    </location>
</feature>
<dbReference type="VEuPathDB" id="FungiDB:CD36_44380"/>
<keyword evidence="11" id="KW-1185">Reference proteome</keyword>
<feature type="region of interest" description="Disordered" evidence="5">
    <location>
        <begin position="355"/>
        <end position="375"/>
    </location>
</feature>
<dbReference type="GO" id="GO:0042795">
    <property type="term" value="P:snRNA transcription by RNA polymerase II"/>
    <property type="evidence" value="ECO:0007669"/>
    <property type="project" value="TreeGrafter"/>
</dbReference>
<reference evidence="10 11" key="1">
    <citation type="journal article" date="2009" name="Genome Res.">
        <title>Comparative genomics of the fungal pathogens Candida dubliniensis and Candida albicans.</title>
        <authorList>
            <person name="Jackson A.P."/>
            <person name="Gamble J.A."/>
            <person name="Yeomans T."/>
            <person name="Moran G.P."/>
            <person name="Saunders D."/>
            <person name="Harris D."/>
            <person name="Aslett M."/>
            <person name="Barrell J.F."/>
            <person name="Butler G."/>
            <person name="Citiulo F."/>
            <person name="Coleman D.C."/>
            <person name="de Groot P.W.J."/>
            <person name="Goodwin T.J."/>
            <person name="Quail M.A."/>
            <person name="McQuillan J."/>
            <person name="Munro C.A."/>
            <person name="Pain A."/>
            <person name="Poulter R.T."/>
            <person name="Rajandream M.A."/>
            <person name="Renauld H."/>
            <person name="Spiering M.J."/>
            <person name="Tivey A."/>
            <person name="Gow N.A.R."/>
            <person name="Barrell B."/>
            <person name="Sullivan D.J."/>
            <person name="Berriman M."/>
        </authorList>
    </citation>
    <scope>NUCLEOTIDE SEQUENCE [LARGE SCALE GENOMIC DNA]</scope>
    <source>
        <strain evidence="11">CD36 / ATCC MYA-646 / CBS 7987 / NCPF 3949 / NRRL Y-17841</strain>
    </source>
</reference>
<evidence type="ECO:0000313" key="11">
    <source>
        <dbReference type="Proteomes" id="UP000002605"/>
    </source>
</evidence>
<evidence type="ECO:0000313" key="10">
    <source>
        <dbReference type="EMBL" id="CAX42310.1"/>
    </source>
</evidence>
<dbReference type="GO" id="GO:0042796">
    <property type="term" value="P:snRNA transcription by RNA polymerase III"/>
    <property type="evidence" value="ECO:0007669"/>
    <property type="project" value="TreeGrafter"/>
</dbReference>
<evidence type="ECO:0000259" key="8">
    <source>
        <dbReference type="PROSITE" id="PS51294"/>
    </source>
</evidence>
<gene>
    <name evidence="9" type="ordered locus">Cd36_44380</name>
    <name evidence="10" type="ORF">CD36_44380</name>
</gene>
<feature type="compositionally biased region" description="Low complexity" evidence="5">
    <location>
        <begin position="274"/>
        <end position="285"/>
    </location>
</feature>
<dbReference type="FunFam" id="1.10.10.60:FF:000498">
    <property type="entry name" value="Transcription factor"/>
    <property type="match status" value="1"/>
</dbReference>